<feature type="compositionally biased region" description="Basic and acidic residues" evidence="2">
    <location>
        <begin position="32"/>
        <end position="41"/>
    </location>
</feature>
<dbReference type="InterPro" id="IPR013103">
    <property type="entry name" value="RVT_2"/>
</dbReference>
<proteinExistence type="predicted"/>
<feature type="compositionally biased region" description="Polar residues" evidence="2">
    <location>
        <begin position="239"/>
        <end position="253"/>
    </location>
</feature>
<feature type="domain" description="Reverse transcriptase Ty1/copia-type" evidence="3">
    <location>
        <begin position="543"/>
        <end position="642"/>
    </location>
</feature>
<evidence type="ECO:0000259" key="3">
    <source>
        <dbReference type="Pfam" id="PF07727"/>
    </source>
</evidence>
<dbReference type="AlphaFoldDB" id="A0A6L2M4K0"/>
<sequence length="645" mass="74162">MGNVKKSVAERTRHRKQYDRRLNKRQMQTQESKIDTGKAVDDDLVVTESRGIESEVQDDNSRSRNDTDADDADIRPIYDEEPMAEVQLTAECNIFAIGQQHTEKAKIINEGQHGQLLNETSNKAKIKKEIDVLETMNIELEHSVAKLRKENKILKKHYKDLYNSIKTMRSNTREQTTSLLANNAERRELVFTKPDHKIASSESKNISKNMPRFSSNDMVHIHYLDEARKKTQERDKNSKTSVMPSARFQSTVDGSKLKPRSNNQTPRSFPVSKHSCVTITVVPKADYSKSSSSFSDSKQFFCSTCHKCVFNANHDACIAKLLKEVNSCGKIQSHKTKNRNKHIDQKNHTQKPGRLIFTGHRFSPNKTFVVYEKTSPRSDLRWKPTGRIFKSVGLRWIPTGKLFDSCTSKVDSEPPYGSNVDICKIHECKQTLDLSAGTSLNVQNEQSLDLSAEVNGRSIDLEETQDEDSSPFEITSEIPMEVEGFEPPQEEVIPIRRSEKTHRAPYLLCLNVEAEEHSLRDLNESTSYKAAMLDPESNKWLDDRLIAKGYTQLYRVDYEQTFSPIADIRAIRILISIAVFYDYKIWQMDVKTAFLNGYLDEDIYMVQPKSFVDPKHPRKLCKLQRAIYCLKQASRSWNKRFDEEI</sequence>
<evidence type="ECO:0000313" key="4">
    <source>
        <dbReference type="EMBL" id="GEU68540.1"/>
    </source>
</evidence>
<protein>
    <recommendedName>
        <fullName evidence="3">Reverse transcriptase Ty1/copia-type domain-containing protein</fullName>
    </recommendedName>
</protein>
<dbReference type="EMBL" id="BKCJ010005769">
    <property type="protein sequence ID" value="GEU68540.1"/>
    <property type="molecule type" value="Genomic_DNA"/>
</dbReference>
<feature type="region of interest" description="Disordered" evidence="2">
    <location>
        <begin position="227"/>
        <end position="270"/>
    </location>
</feature>
<evidence type="ECO:0000256" key="1">
    <source>
        <dbReference type="SAM" id="Coils"/>
    </source>
</evidence>
<reference evidence="4" key="1">
    <citation type="journal article" date="2019" name="Sci. Rep.">
        <title>Draft genome of Tanacetum cinerariifolium, the natural source of mosquito coil.</title>
        <authorList>
            <person name="Yamashiro T."/>
            <person name="Shiraishi A."/>
            <person name="Satake H."/>
            <person name="Nakayama K."/>
        </authorList>
    </citation>
    <scope>NUCLEOTIDE SEQUENCE</scope>
</reference>
<accession>A0A6L2M4K0</accession>
<keyword evidence="1" id="KW-0175">Coiled coil</keyword>
<feature type="coiled-coil region" evidence="1">
    <location>
        <begin position="130"/>
        <end position="164"/>
    </location>
</feature>
<dbReference type="Pfam" id="PF07727">
    <property type="entry name" value="RVT_2"/>
    <property type="match status" value="1"/>
</dbReference>
<feature type="compositionally biased region" description="Basic and acidic residues" evidence="2">
    <location>
        <begin position="227"/>
        <end position="238"/>
    </location>
</feature>
<gene>
    <name evidence="4" type="ORF">Tci_040518</name>
</gene>
<feature type="compositionally biased region" description="Basic residues" evidence="2">
    <location>
        <begin position="12"/>
        <end position="24"/>
    </location>
</feature>
<feature type="compositionally biased region" description="Basic and acidic residues" evidence="2">
    <location>
        <begin position="59"/>
        <end position="74"/>
    </location>
</feature>
<organism evidence="4">
    <name type="scientific">Tanacetum cinerariifolium</name>
    <name type="common">Dalmatian daisy</name>
    <name type="synonym">Chrysanthemum cinerariifolium</name>
    <dbReference type="NCBI Taxonomy" id="118510"/>
    <lineage>
        <taxon>Eukaryota</taxon>
        <taxon>Viridiplantae</taxon>
        <taxon>Streptophyta</taxon>
        <taxon>Embryophyta</taxon>
        <taxon>Tracheophyta</taxon>
        <taxon>Spermatophyta</taxon>
        <taxon>Magnoliopsida</taxon>
        <taxon>eudicotyledons</taxon>
        <taxon>Gunneridae</taxon>
        <taxon>Pentapetalae</taxon>
        <taxon>asterids</taxon>
        <taxon>campanulids</taxon>
        <taxon>Asterales</taxon>
        <taxon>Asteraceae</taxon>
        <taxon>Asteroideae</taxon>
        <taxon>Anthemideae</taxon>
        <taxon>Anthemidinae</taxon>
        <taxon>Tanacetum</taxon>
    </lineage>
</organism>
<name>A0A6L2M4K0_TANCI</name>
<comment type="caution">
    <text evidence="4">The sequence shown here is derived from an EMBL/GenBank/DDBJ whole genome shotgun (WGS) entry which is preliminary data.</text>
</comment>
<feature type="region of interest" description="Disordered" evidence="2">
    <location>
        <begin position="1"/>
        <end position="74"/>
    </location>
</feature>
<evidence type="ECO:0000256" key="2">
    <source>
        <dbReference type="SAM" id="MobiDB-lite"/>
    </source>
</evidence>